<name>A0A1V0DXZ4_9CAUD</name>
<evidence type="ECO:0000259" key="1">
    <source>
        <dbReference type="Pfam" id="PF24051"/>
    </source>
</evidence>
<dbReference type="InterPro" id="IPR055779">
    <property type="entry name" value="DUF7355"/>
</dbReference>
<organism evidence="2 3">
    <name type="scientific">Yersinia phage fHe-Yen9-01</name>
    <dbReference type="NCBI Taxonomy" id="1965363"/>
    <lineage>
        <taxon>Viruses</taxon>
        <taxon>Duplodnaviria</taxon>
        <taxon>Heunggongvirae</taxon>
        <taxon>Uroviricota</taxon>
        <taxon>Caudoviricetes</taxon>
        <taxon>Pantevenvirales</taxon>
        <taxon>Straboviridae</taxon>
        <taxon>Tevenvirinae</taxon>
        <taxon>Tegunavirus</taxon>
        <taxon>Tegunavirus fheyen901</taxon>
    </lineage>
</organism>
<dbReference type="Pfam" id="PF24051">
    <property type="entry name" value="DUF7355"/>
    <property type="match status" value="1"/>
</dbReference>
<keyword evidence="3" id="KW-1185">Reference proteome</keyword>
<evidence type="ECO:0000313" key="3">
    <source>
        <dbReference type="Proteomes" id="UP000222840"/>
    </source>
</evidence>
<dbReference type="Proteomes" id="UP000222840">
    <property type="component" value="Segment"/>
</dbReference>
<dbReference type="EMBL" id="KY593455">
    <property type="protein sequence ID" value="ARB06010.1"/>
    <property type="molecule type" value="Genomic_DNA"/>
</dbReference>
<feature type="domain" description="DUF7355" evidence="1">
    <location>
        <begin position="12"/>
        <end position="88"/>
    </location>
</feature>
<sequence>MTIKTVELDAGFPTYSDLCNMVTSQAYSNYMYEIISPANILKLHADITLVINTLIPNKVKITPNVSPSFLSFDFEIELSPEDTLFIRVILE</sequence>
<reference evidence="2 3" key="1">
    <citation type="submission" date="2017-02" db="EMBL/GenBank/DDBJ databases">
        <title>Characterization and complete genome sequence of Yersinia bacteriophage, fHe-Yen9-01.</title>
        <authorList>
            <person name="Jun J.W."/>
            <person name="Wicklund A."/>
            <person name="Skurnik M."/>
        </authorList>
    </citation>
    <scope>NUCLEOTIDE SEQUENCE [LARGE SCALE GENOMIC DNA]</scope>
</reference>
<proteinExistence type="predicted"/>
<accession>A0A1V0DXZ4</accession>
<protein>
    <recommendedName>
        <fullName evidence="1">DUF7355 domain-containing protein</fullName>
    </recommendedName>
</protein>
<gene>
    <name evidence="2" type="ORF">fHeYen901_237</name>
</gene>
<evidence type="ECO:0000313" key="2">
    <source>
        <dbReference type="EMBL" id="ARB06010.1"/>
    </source>
</evidence>